<dbReference type="InterPro" id="IPR025714">
    <property type="entry name" value="Methyltranfer_dom"/>
</dbReference>
<reference evidence="6" key="1">
    <citation type="submission" date="2015-07" db="EMBL/GenBank/DDBJ databases">
        <title>Draft genome sequence of Acetobacterium bakii DSM 8293, a potential psychrophilic chemical producer through syngas fermentation.</title>
        <authorList>
            <person name="Song Y."/>
            <person name="Hwang S."/>
            <person name="Cho B.-K."/>
        </authorList>
    </citation>
    <scope>NUCLEOTIDE SEQUENCE [LARGE SCALE GENOMIC DNA]</scope>
    <source>
        <strain evidence="6">DSM 8239</strain>
    </source>
</reference>
<comment type="caution">
    <text evidence="5">The sequence shown here is derived from an EMBL/GenBank/DDBJ whole genome shotgun (WGS) entry which is preliminary data.</text>
</comment>
<dbReference type="GO" id="GO:0008168">
    <property type="term" value="F:methyltransferase activity"/>
    <property type="evidence" value="ECO:0007669"/>
    <property type="project" value="UniProtKB-KW"/>
</dbReference>
<dbReference type="Gene3D" id="3.40.50.150">
    <property type="entry name" value="Vaccinia Virus protein VP39"/>
    <property type="match status" value="1"/>
</dbReference>
<evidence type="ECO:0000313" key="5">
    <source>
        <dbReference type="EMBL" id="KNZ41121.1"/>
    </source>
</evidence>
<dbReference type="OrthoDB" id="9791837at2"/>
<evidence type="ECO:0000259" key="4">
    <source>
        <dbReference type="Pfam" id="PF13847"/>
    </source>
</evidence>
<feature type="domain" description="Methyltransferase" evidence="4">
    <location>
        <begin position="55"/>
        <end position="156"/>
    </location>
</feature>
<dbReference type="PANTHER" id="PTHR43464:SF19">
    <property type="entry name" value="UBIQUINONE BIOSYNTHESIS O-METHYLTRANSFERASE, MITOCHONDRIAL"/>
    <property type="match status" value="1"/>
</dbReference>
<keyword evidence="1 5" id="KW-0489">Methyltransferase</keyword>
<name>A0A0L6TXX8_9FIRM</name>
<dbReference type="STRING" id="52689.AKG39_13665"/>
<sequence>MKLEEIKKKWNYQERDVDASVEMWDSMAEQFGDFEIPTIEDSFLMQLIAEKNLINKDGSVLDVGCGAGKFSFALADECKHVTGLDLSPKMIEKATEKKTELEKENVDFFVNDWHASDLESLGYKGKFDLVIANMTPAVRNTQTFLKLNEASRGYCVLTKPIKRVDPVSDAIREMLGIGEKKETADMEVLYALEILWLQGMLPEIHYEEQVWDMKKPIEAAYKLYANRMKSYRELTPEEENKIRDYLVSISVDGLVEEKVDTTITTICWKA</sequence>
<proteinExistence type="predicted"/>
<keyword evidence="3" id="KW-0949">S-adenosyl-L-methionine</keyword>
<dbReference type="SUPFAM" id="SSF53335">
    <property type="entry name" value="S-adenosyl-L-methionine-dependent methyltransferases"/>
    <property type="match status" value="1"/>
</dbReference>
<evidence type="ECO:0000256" key="2">
    <source>
        <dbReference type="ARBA" id="ARBA00022679"/>
    </source>
</evidence>
<dbReference type="Proteomes" id="UP000036873">
    <property type="component" value="Unassembled WGS sequence"/>
</dbReference>
<protein>
    <submittedName>
        <fullName evidence="5">Methyltransferase</fullName>
    </submittedName>
</protein>
<keyword evidence="2 5" id="KW-0808">Transferase</keyword>
<keyword evidence="6" id="KW-1185">Reference proteome</keyword>
<organism evidence="5 6">
    <name type="scientific">Acetobacterium bakii</name>
    <dbReference type="NCBI Taxonomy" id="52689"/>
    <lineage>
        <taxon>Bacteria</taxon>
        <taxon>Bacillati</taxon>
        <taxon>Bacillota</taxon>
        <taxon>Clostridia</taxon>
        <taxon>Eubacteriales</taxon>
        <taxon>Eubacteriaceae</taxon>
        <taxon>Acetobacterium</taxon>
    </lineage>
</organism>
<dbReference type="GO" id="GO:0032259">
    <property type="term" value="P:methylation"/>
    <property type="evidence" value="ECO:0007669"/>
    <property type="project" value="UniProtKB-KW"/>
</dbReference>
<dbReference type="CDD" id="cd02440">
    <property type="entry name" value="AdoMet_MTases"/>
    <property type="match status" value="1"/>
</dbReference>
<dbReference type="PANTHER" id="PTHR43464">
    <property type="entry name" value="METHYLTRANSFERASE"/>
    <property type="match status" value="1"/>
</dbReference>
<dbReference type="AlphaFoldDB" id="A0A0L6TXX8"/>
<gene>
    <name evidence="5" type="ORF">AKG39_13665</name>
</gene>
<evidence type="ECO:0000313" key="6">
    <source>
        <dbReference type="Proteomes" id="UP000036873"/>
    </source>
</evidence>
<accession>A0A0L6TXX8</accession>
<dbReference type="RefSeq" id="WP_050740958.1">
    <property type="nucleotide sequence ID" value="NZ_LGYO01000034.1"/>
</dbReference>
<dbReference type="Pfam" id="PF13847">
    <property type="entry name" value="Methyltransf_31"/>
    <property type="match status" value="1"/>
</dbReference>
<dbReference type="InterPro" id="IPR029063">
    <property type="entry name" value="SAM-dependent_MTases_sf"/>
</dbReference>
<dbReference type="EMBL" id="LGYO01000034">
    <property type="protein sequence ID" value="KNZ41121.1"/>
    <property type="molecule type" value="Genomic_DNA"/>
</dbReference>
<evidence type="ECO:0000256" key="3">
    <source>
        <dbReference type="ARBA" id="ARBA00022691"/>
    </source>
</evidence>
<evidence type="ECO:0000256" key="1">
    <source>
        <dbReference type="ARBA" id="ARBA00022603"/>
    </source>
</evidence>